<evidence type="ECO:0000256" key="4">
    <source>
        <dbReference type="ARBA" id="ARBA00022729"/>
    </source>
</evidence>
<dbReference type="InterPro" id="IPR056900">
    <property type="entry name" value="COB_C"/>
</dbReference>
<comment type="similarity">
    <text evidence="2">Belongs to the COBRA family.</text>
</comment>
<dbReference type="InterPro" id="IPR006918">
    <property type="entry name" value="COBRA_pln"/>
</dbReference>
<evidence type="ECO:0000313" key="9">
    <source>
        <dbReference type="EMBL" id="CAM0151599.1"/>
    </source>
</evidence>
<keyword evidence="4 7" id="KW-0732">Signal</keyword>
<accession>A0ABC9H9Z5</accession>
<keyword evidence="3" id="KW-1003">Cell membrane</keyword>
<evidence type="ECO:0000256" key="1">
    <source>
        <dbReference type="ARBA" id="ARBA00004236"/>
    </source>
</evidence>
<evidence type="ECO:0000256" key="2">
    <source>
        <dbReference type="ARBA" id="ARBA00005507"/>
    </source>
</evidence>
<dbReference type="Pfam" id="PF04833">
    <property type="entry name" value="COBRA"/>
    <property type="match status" value="1"/>
</dbReference>
<evidence type="ECO:0000256" key="5">
    <source>
        <dbReference type="ARBA" id="ARBA00023136"/>
    </source>
</evidence>
<evidence type="ECO:0000259" key="8">
    <source>
        <dbReference type="Pfam" id="PF25079"/>
    </source>
</evidence>
<dbReference type="PANTHER" id="PTHR31052:SF34">
    <property type="entry name" value="OS07G0690900 PROTEIN"/>
    <property type="match status" value="1"/>
</dbReference>
<dbReference type="EMBL" id="CAXIPR030004612">
    <property type="protein sequence ID" value="CAM0151599.1"/>
    <property type="molecule type" value="Genomic_DNA"/>
</dbReference>
<feature type="domain" description="COBRA C-terminal" evidence="8">
    <location>
        <begin position="448"/>
        <end position="666"/>
    </location>
</feature>
<protein>
    <recommendedName>
        <fullName evidence="8">COBRA C-terminal domain-containing protein</fullName>
    </recommendedName>
</protein>
<evidence type="ECO:0000256" key="7">
    <source>
        <dbReference type="SAM" id="SignalP"/>
    </source>
</evidence>
<feature type="signal peptide" evidence="7">
    <location>
        <begin position="1"/>
        <end position="36"/>
    </location>
</feature>
<reference evidence="9 10" key="1">
    <citation type="submission" date="2024-10" db="EMBL/GenBank/DDBJ databases">
        <authorList>
            <person name="Ryan C."/>
        </authorList>
    </citation>
    <scope>NUCLEOTIDE SEQUENCE [LARGE SCALE GENOMIC DNA]</scope>
</reference>
<comment type="caution">
    <text evidence="9">The sequence shown here is derived from an EMBL/GenBank/DDBJ whole genome shotgun (WGS) entry which is preliminary data.</text>
</comment>
<dbReference type="AlphaFoldDB" id="A0ABC9H9Z5"/>
<gene>
    <name evidence="9" type="ORF">URODEC1_LOCUS124516</name>
</gene>
<evidence type="ECO:0000313" key="10">
    <source>
        <dbReference type="Proteomes" id="UP001497457"/>
    </source>
</evidence>
<organism evidence="9 10">
    <name type="scientific">Urochloa decumbens</name>
    <dbReference type="NCBI Taxonomy" id="240449"/>
    <lineage>
        <taxon>Eukaryota</taxon>
        <taxon>Viridiplantae</taxon>
        <taxon>Streptophyta</taxon>
        <taxon>Embryophyta</taxon>
        <taxon>Tracheophyta</taxon>
        <taxon>Spermatophyta</taxon>
        <taxon>Magnoliopsida</taxon>
        <taxon>Liliopsida</taxon>
        <taxon>Poales</taxon>
        <taxon>Poaceae</taxon>
        <taxon>PACMAD clade</taxon>
        <taxon>Panicoideae</taxon>
        <taxon>Panicodae</taxon>
        <taxon>Paniceae</taxon>
        <taxon>Melinidinae</taxon>
        <taxon>Urochloa</taxon>
    </lineage>
</organism>
<proteinExistence type="inferred from homology"/>
<name>A0ABC9H9Z5_9POAL</name>
<comment type="subcellular location">
    <subcellularLocation>
        <location evidence="1">Cell membrane</location>
    </subcellularLocation>
</comment>
<evidence type="ECO:0000256" key="6">
    <source>
        <dbReference type="ARBA" id="ARBA00023180"/>
    </source>
</evidence>
<dbReference type="PANTHER" id="PTHR31052">
    <property type="entry name" value="COBRA-LIKE PROTEIN 7"/>
    <property type="match status" value="1"/>
</dbReference>
<evidence type="ECO:0000256" key="3">
    <source>
        <dbReference type="ARBA" id="ARBA00022475"/>
    </source>
</evidence>
<keyword evidence="6" id="KW-0325">Glycoprotein</keyword>
<keyword evidence="5" id="KW-0472">Membrane</keyword>
<dbReference type="Proteomes" id="UP001497457">
    <property type="component" value="Unassembled WGS sequence"/>
</dbReference>
<dbReference type="GO" id="GO:0005886">
    <property type="term" value="C:plasma membrane"/>
    <property type="evidence" value="ECO:0007669"/>
    <property type="project" value="UniProtKB-SubCell"/>
</dbReference>
<feature type="chain" id="PRO_5044824683" description="COBRA C-terminal domain-containing protein" evidence="7">
    <location>
        <begin position="37"/>
        <end position="695"/>
    </location>
</feature>
<keyword evidence="10" id="KW-1185">Reference proteome</keyword>
<dbReference type="Pfam" id="PF25079">
    <property type="entry name" value="COB_C"/>
    <property type="match status" value="1"/>
</dbReference>
<sequence length="695" mass="73961">MDRSSLRFHYSTPAMALLLRPSLVFLVLLVARAVVAQQQQQPDVDGGCNGILLTYTLQGRQKIRPFVSAAAESQQQQAYSFRANATVVNGGTRALRSWALLVTFAHGEILVGVDGAVLTSGAELPYNTSAAAEDGTSLSGYPQTELLTPIATAGDLSKTQATVNLVGTLFAGPEPYVPLPSALSLADPSYAYACPPATTTNASTASALSTCCVSSATATASAATPSPSSSPRRSGDLVITYDVVQAHETTYLALVTLDNGAPLGRLDGWQLSWEWQRGEFIRAMRGAYPREVGSAACLYGPQGQHYKGLDFSKVLNCDRRPVVMDLPPSRADDADMGRIDHCCRNGTILPKSMGVAQSTSAFQMDVYKMPPDLNRTKLYPPASFQVRGSSPLNPDYACGQPVPVRPSEFPDPSGLPSTTLAVASWQVVCNITTQSQSQQAPPKSSTPRCCVSFSAFYNESVVPCRTCACGCPAPTKTNQQPASSCSTTAPAMLLPPYALLMPSDRRAKEALTWADQKELGPVPNPMPCADNCGVSVNWHVASDFAGGWTARLTLFNWQPDADMPDWFAAVVMADQAAYDGFEQAYSFNATAIGNGTIFIHGREGFNDFLLKETNMSGVDYPVPGKVQSVLSFTKKTSAAIDVIAGHGFPSKVFFNGDECAMPLRIPSPGARPNTGGFILPMLSSSLVASALLLLL</sequence>